<proteinExistence type="predicted"/>
<dbReference type="SUPFAM" id="SSF48452">
    <property type="entry name" value="TPR-like"/>
    <property type="match status" value="1"/>
</dbReference>
<gene>
    <name evidence="3" type="ORF">Enr8_34450</name>
</gene>
<dbReference type="Pfam" id="PF23988">
    <property type="entry name" value="DUF7309"/>
    <property type="match status" value="1"/>
</dbReference>
<organism evidence="3 4">
    <name type="scientific">Blastopirellula retiformator</name>
    <dbReference type="NCBI Taxonomy" id="2527970"/>
    <lineage>
        <taxon>Bacteria</taxon>
        <taxon>Pseudomonadati</taxon>
        <taxon>Planctomycetota</taxon>
        <taxon>Planctomycetia</taxon>
        <taxon>Pirellulales</taxon>
        <taxon>Pirellulaceae</taxon>
        <taxon>Blastopirellula</taxon>
    </lineage>
</organism>
<feature type="domain" description="DUF7309" evidence="2">
    <location>
        <begin position="159"/>
        <end position="300"/>
    </location>
</feature>
<evidence type="ECO:0000313" key="3">
    <source>
        <dbReference type="EMBL" id="TWT31523.1"/>
    </source>
</evidence>
<keyword evidence="4" id="KW-1185">Reference proteome</keyword>
<comment type="caution">
    <text evidence="3">The sequence shown here is derived from an EMBL/GenBank/DDBJ whole genome shotgun (WGS) entry which is preliminary data.</text>
</comment>
<dbReference type="EMBL" id="SJPF01000004">
    <property type="protein sequence ID" value="TWT31523.1"/>
    <property type="molecule type" value="Genomic_DNA"/>
</dbReference>
<dbReference type="Gene3D" id="1.25.40.10">
    <property type="entry name" value="Tetratricopeptide repeat domain"/>
    <property type="match status" value="1"/>
</dbReference>
<dbReference type="InterPro" id="IPR055733">
    <property type="entry name" value="DUF7309"/>
</dbReference>
<accession>A0A5C5V0P4</accession>
<dbReference type="InterPro" id="IPR011990">
    <property type="entry name" value="TPR-like_helical_dom_sf"/>
</dbReference>
<feature type="region of interest" description="Disordered" evidence="1">
    <location>
        <begin position="653"/>
        <end position="675"/>
    </location>
</feature>
<dbReference type="Proteomes" id="UP000318878">
    <property type="component" value="Unassembled WGS sequence"/>
</dbReference>
<reference evidence="3 4" key="1">
    <citation type="submission" date="2019-02" db="EMBL/GenBank/DDBJ databases">
        <title>Deep-cultivation of Planctomycetes and their phenomic and genomic characterization uncovers novel biology.</title>
        <authorList>
            <person name="Wiegand S."/>
            <person name="Jogler M."/>
            <person name="Boedeker C."/>
            <person name="Pinto D."/>
            <person name="Vollmers J."/>
            <person name="Rivas-Marin E."/>
            <person name="Kohn T."/>
            <person name="Peeters S.H."/>
            <person name="Heuer A."/>
            <person name="Rast P."/>
            <person name="Oberbeckmann S."/>
            <person name="Bunk B."/>
            <person name="Jeske O."/>
            <person name="Meyerdierks A."/>
            <person name="Storesund J.E."/>
            <person name="Kallscheuer N."/>
            <person name="Luecker S."/>
            <person name="Lage O.M."/>
            <person name="Pohl T."/>
            <person name="Merkel B.J."/>
            <person name="Hornburger P."/>
            <person name="Mueller R.-W."/>
            <person name="Bruemmer F."/>
            <person name="Labrenz M."/>
            <person name="Spormann A.M."/>
            <person name="Op Den Camp H."/>
            <person name="Overmann J."/>
            <person name="Amann R."/>
            <person name="Jetten M.S.M."/>
            <person name="Mascher T."/>
            <person name="Medema M.H."/>
            <person name="Devos D.P."/>
            <person name="Kaster A.-K."/>
            <person name="Ovreas L."/>
            <person name="Rohde M."/>
            <person name="Galperin M.Y."/>
            <person name="Jogler C."/>
        </authorList>
    </citation>
    <scope>NUCLEOTIDE SEQUENCE [LARGE SCALE GENOMIC DNA]</scope>
    <source>
        <strain evidence="3 4">Enr8</strain>
    </source>
</reference>
<evidence type="ECO:0000259" key="2">
    <source>
        <dbReference type="Pfam" id="PF23988"/>
    </source>
</evidence>
<evidence type="ECO:0000256" key="1">
    <source>
        <dbReference type="SAM" id="MobiDB-lite"/>
    </source>
</evidence>
<name>A0A5C5V0P4_9BACT</name>
<protein>
    <recommendedName>
        <fullName evidence="2">DUF7309 domain-containing protein</fullName>
    </recommendedName>
</protein>
<dbReference type="AlphaFoldDB" id="A0A5C5V0P4"/>
<evidence type="ECO:0000313" key="4">
    <source>
        <dbReference type="Proteomes" id="UP000318878"/>
    </source>
</evidence>
<sequence length="675" mass="75852">MRKSELRPITALPVNPEEIWQGGVLNAAEAMGAPVDEDGNEMFIALWRSSSSGLINVTPFVANAASQTSFVNQFAESMLAFFELHEFPFRPARLECHDKKLAIALDKKLAVPELVVEHQPSMPEWEEVIADFASDFAAQMGGGTSPPKMIEVGADLDQWRAFAMAAANFFRAQFWNHLDDVDVIRFDSPTVPESMRYGVILGAGGEIVGIGFYAQEQDHYDVMAQRASMESVSVLSVAYDPFDEINAEDAEFWRRHDLPLETWDAFPSFYGFDQMVPRQPTLPELITATEILQALAETTEDEIDAGKWAKTVEVLGERTVCQFSIPNLIDPPDRQEWIRRGMAPETRGLEGMQQLAQQFIEQNEGLEIEELQRLLNEKFIGEIDEVEYPMDTPADRAAAKARQAIDSYGRRRLQLVRQALQEDPEHVESLTLLAEWMTDAERRLDAFQQAADAGRRQLGAIMEHEVGNFWGLLETRPFMRACHGLAHALEDCGRPNDAIAQYQEMLHLNPGDNLGVRYDMIAMLISGDRNLEALDVMDEYGEETGLWYYSHALLQFRLGGAKSRTAQEAMREALKFNEHVVQVMQSDAPIPRPDRYQLGSVEEACVCIETWGEVVPEMKARRGLIFGTADCSRIALAFGSRGWSAFGRSCSSESTLPTRAPQRPHPRIRSFPVPS</sequence>